<organism evidence="5 6">
    <name type="scientific">Arenimonas terrae</name>
    <dbReference type="NCBI Taxonomy" id="2546226"/>
    <lineage>
        <taxon>Bacteria</taxon>
        <taxon>Pseudomonadati</taxon>
        <taxon>Pseudomonadota</taxon>
        <taxon>Gammaproteobacteria</taxon>
        <taxon>Lysobacterales</taxon>
        <taxon>Lysobacteraceae</taxon>
        <taxon>Arenimonas</taxon>
    </lineage>
</organism>
<dbReference type="PROSITE" id="PS01124">
    <property type="entry name" value="HTH_ARAC_FAMILY_2"/>
    <property type="match status" value="1"/>
</dbReference>
<dbReference type="Gene3D" id="1.10.10.60">
    <property type="entry name" value="Homeodomain-like"/>
    <property type="match status" value="1"/>
</dbReference>
<gene>
    <name evidence="5" type="ORF">E1B00_12865</name>
</gene>
<keyword evidence="3" id="KW-0804">Transcription</keyword>
<keyword evidence="1" id="KW-0805">Transcription regulation</keyword>
<dbReference type="GO" id="GO:0043565">
    <property type="term" value="F:sequence-specific DNA binding"/>
    <property type="evidence" value="ECO:0007669"/>
    <property type="project" value="InterPro"/>
</dbReference>
<evidence type="ECO:0000259" key="4">
    <source>
        <dbReference type="PROSITE" id="PS01124"/>
    </source>
</evidence>
<dbReference type="PANTHER" id="PTHR43280:SF2">
    <property type="entry name" value="HTH-TYPE TRANSCRIPTIONAL REGULATOR EXSA"/>
    <property type="match status" value="1"/>
</dbReference>
<evidence type="ECO:0000256" key="1">
    <source>
        <dbReference type="ARBA" id="ARBA00023015"/>
    </source>
</evidence>
<evidence type="ECO:0000313" key="5">
    <source>
        <dbReference type="EMBL" id="TNJ33186.1"/>
    </source>
</evidence>
<name>A0A5C4RPK0_9GAMM</name>
<dbReference type="Pfam" id="PF01965">
    <property type="entry name" value="DJ-1_PfpI"/>
    <property type="match status" value="1"/>
</dbReference>
<dbReference type="SUPFAM" id="SSF46689">
    <property type="entry name" value="Homeodomain-like"/>
    <property type="match status" value="1"/>
</dbReference>
<proteinExistence type="predicted"/>
<feature type="domain" description="HTH araC/xylS-type" evidence="4">
    <location>
        <begin position="224"/>
        <end position="322"/>
    </location>
</feature>
<reference evidence="5 6" key="1">
    <citation type="submission" date="2019-03" db="EMBL/GenBank/DDBJ databases">
        <title>Arenimonas daejeonensis sp. nov., isolated from compost.</title>
        <authorList>
            <person name="Jeon C.O."/>
        </authorList>
    </citation>
    <scope>NUCLEOTIDE SEQUENCE [LARGE SCALE GENOMIC DNA]</scope>
    <source>
        <strain evidence="5 6">R29</strain>
    </source>
</reference>
<dbReference type="EMBL" id="SMDR01000003">
    <property type="protein sequence ID" value="TNJ33186.1"/>
    <property type="molecule type" value="Genomic_DNA"/>
</dbReference>
<keyword evidence="6" id="KW-1185">Reference proteome</keyword>
<sequence length="329" mass="35097">MADFEVLVLDGTNPSGVAMTRDILAAAALFAAKQGDPAPTWGFYSPLGGRVALQGGLSVETRRLPGGSGRRGATLLIPGLWVGHARELMKRLEADDCRRAIRRIAAHVADGGQVAASCSAVFLLQAAGVLTGRQATTTWWLAPELARIAKDTQVAANRILCVDGPVITAGAAFAQSDVMLYLLRKRFGAKVADGVSRVLLLHERSEQAQFVLPSMLASGDALVTRLTERVETALPSVPSVPELARELCVSERTLGRHVRRATGMGTSDMIQSIRLHRARSLLQNTRMAIEQVAAAVGYQDATALRRLMRKVGGATPRQFRSSADVGAKA</sequence>
<dbReference type="GO" id="GO:0003700">
    <property type="term" value="F:DNA-binding transcription factor activity"/>
    <property type="evidence" value="ECO:0007669"/>
    <property type="project" value="InterPro"/>
</dbReference>
<dbReference type="InterPro" id="IPR029062">
    <property type="entry name" value="Class_I_gatase-like"/>
</dbReference>
<protein>
    <submittedName>
        <fullName evidence="5">Helix-turn-helix domain-containing protein</fullName>
    </submittedName>
</protein>
<dbReference type="InterPro" id="IPR002818">
    <property type="entry name" value="DJ-1/PfpI"/>
</dbReference>
<dbReference type="PANTHER" id="PTHR43280">
    <property type="entry name" value="ARAC-FAMILY TRANSCRIPTIONAL REGULATOR"/>
    <property type="match status" value="1"/>
</dbReference>
<dbReference type="Proteomes" id="UP000305760">
    <property type="component" value="Unassembled WGS sequence"/>
</dbReference>
<dbReference type="RefSeq" id="WP_139449411.1">
    <property type="nucleotide sequence ID" value="NZ_SMDR01000003.1"/>
</dbReference>
<accession>A0A5C4RPK0</accession>
<dbReference type="InterPro" id="IPR009057">
    <property type="entry name" value="Homeodomain-like_sf"/>
</dbReference>
<dbReference type="Pfam" id="PF12833">
    <property type="entry name" value="HTH_18"/>
    <property type="match status" value="1"/>
</dbReference>
<keyword evidence="2" id="KW-0238">DNA-binding</keyword>
<evidence type="ECO:0000256" key="2">
    <source>
        <dbReference type="ARBA" id="ARBA00023125"/>
    </source>
</evidence>
<dbReference type="OrthoDB" id="9803764at2"/>
<comment type="caution">
    <text evidence="5">The sequence shown here is derived from an EMBL/GenBank/DDBJ whole genome shotgun (WGS) entry which is preliminary data.</text>
</comment>
<dbReference type="SMART" id="SM00342">
    <property type="entry name" value="HTH_ARAC"/>
    <property type="match status" value="1"/>
</dbReference>
<evidence type="ECO:0000313" key="6">
    <source>
        <dbReference type="Proteomes" id="UP000305760"/>
    </source>
</evidence>
<evidence type="ECO:0000256" key="3">
    <source>
        <dbReference type="ARBA" id="ARBA00023163"/>
    </source>
</evidence>
<dbReference type="AlphaFoldDB" id="A0A5C4RPK0"/>
<dbReference type="SUPFAM" id="SSF52317">
    <property type="entry name" value="Class I glutamine amidotransferase-like"/>
    <property type="match status" value="1"/>
</dbReference>
<dbReference type="Gene3D" id="3.40.50.880">
    <property type="match status" value="1"/>
</dbReference>
<dbReference type="InterPro" id="IPR018060">
    <property type="entry name" value="HTH_AraC"/>
</dbReference>